<evidence type="ECO:0000259" key="11">
    <source>
        <dbReference type="Pfam" id="PF02558"/>
    </source>
</evidence>
<evidence type="ECO:0000313" key="13">
    <source>
        <dbReference type="EMBL" id="AUM14127.1"/>
    </source>
</evidence>
<dbReference type="GO" id="GO:0005737">
    <property type="term" value="C:cytoplasm"/>
    <property type="evidence" value="ECO:0007669"/>
    <property type="project" value="TreeGrafter"/>
</dbReference>
<keyword evidence="5 10" id="KW-0566">Pantothenate biosynthesis</keyword>
<dbReference type="GO" id="GO:0008677">
    <property type="term" value="F:2-dehydropantoate 2-reductase activity"/>
    <property type="evidence" value="ECO:0007669"/>
    <property type="project" value="UniProtKB-EC"/>
</dbReference>
<dbReference type="InterPro" id="IPR008927">
    <property type="entry name" value="6-PGluconate_DH-like_C_sf"/>
</dbReference>
<dbReference type="SUPFAM" id="SSF51735">
    <property type="entry name" value="NAD(P)-binding Rossmann-fold domains"/>
    <property type="match status" value="1"/>
</dbReference>
<dbReference type="InterPro" id="IPR013328">
    <property type="entry name" value="6PGD_dom2"/>
</dbReference>
<dbReference type="KEGG" id="kak:Kalk_17605"/>
<dbReference type="InterPro" id="IPR036291">
    <property type="entry name" value="NAD(P)-bd_dom_sf"/>
</dbReference>
<evidence type="ECO:0000256" key="2">
    <source>
        <dbReference type="ARBA" id="ARBA00007870"/>
    </source>
</evidence>
<comment type="function">
    <text evidence="10">Catalyzes the NADPH-dependent reduction of ketopantoate into pantoic acid.</text>
</comment>
<evidence type="ECO:0000256" key="8">
    <source>
        <dbReference type="ARBA" id="ARBA00032024"/>
    </source>
</evidence>
<feature type="domain" description="Ketopantoate reductase N-terminal" evidence="11">
    <location>
        <begin position="5"/>
        <end position="146"/>
    </location>
</feature>
<dbReference type="InterPro" id="IPR050838">
    <property type="entry name" value="Ketopantoate_reductase"/>
</dbReference>
<evidence type="ECO:0000256" key="9">
    <source>
        <dbReference type="ARBA" id="ARBA00048793"/>
    </source>
</evidence>
<name>A0A2K9LPF8_9GAMM</name>
<dbReference type="Proteomes" id="UP000235116">
    <property type="component" value="Chromosome"/>
</dbReference>
<dbReference type="Pfam" id="PF02558">
    <property type="entry name" value="ApbA"/>
    <property type="match status" value="1"/>
</dbReference>
<protein>
    <recommendedName>
        <fullName evidence="4 10">2-dehydropantoate 2-reductase</fullName>
        <ecNumber evidence="3 10">1.1.1.169</ecNumber>
    </recommendedName>
    <alternativeName>
        <fullName evidence="8 10">Ketopantoate reductase</fullName>
    </alternativeName>
</protein>
<dbReference type="Pfam" id="PF08546">
    <property type="entry name" value="ApbA_C"/>
    <property type="match status" value="1"/>
</dbReference>
<dbReference type="SUPFAM" id="SSF48179">
    <property type="entry name" value="6-phosphogluconate dehydrogenase C-terminal domain-like"/>
    <property type="match status" value="1"/>
</dbReference>
<dbReference type="PANTHER" id="PTHR43765:SF2">
    <property type="entry name" value="2-DEHYDROPANTOATE 2-REDUCTASE"/>
    <property type="match status" value="1"/>
</dbReference>
<keyword evidence="14" id="KW-1185">Reference proteome</keyword>
<keyword evidence="6 10" id="KW-0521">NADP</keyword>
<dbReference type="NCBIfam" id="TIGR00745">
    <property type="entry name" value="apbA_panE"/>
    <property type="match status" value="1"/>
</dbReference>
<evidence type="ECO:0000256" key="3">
    <source>
        <dbReference type="ARBA" id="ARBA00013014"/>
    </source>
</evidence>
<evidence type="ECO:0000256" key="10">
    <source>
        <dbReference type="RuleBase" id="RU362068"/>
    </source>
</evidence>
<dbReference type="UniPathway" id="UPA00028">
    <property type="reaction ID" value="UER00004"/>
</dbReference>
<keyword evidence="7 10" id="KW-0560">Oxidoreductase</keyword>
<evidence type="ECO:0000256" key="5">
    <source>
        <dbReference type="ARBA" id="ARBA00022655"/>
    </source>
</evidence>
<dbReference type="EMBL" id="CP022684">
    <property type="protein sequence ID" value="AUM14127.1"/>
    <property type="molecule type" value="Genomic_DNA"/>
</dbReference>
<dbReference type="EC" id="1.1.1.169" evidence="3 10"/>
<proteinExistence type="inferred from homology"/>
<evidence type="ECO:0000256" key="6">
    <source>
        <dbReference type="ARBA" id="ARBA00022857"/>
    </source>
</evidence>
<dbReference type="GO" id="GO:0015940">
    <property type="term" value="P:pantothenate biosynthetic process"/>
    <property type="evidence" value="ECO:0007669"/>
    <property type="project" value="UniProtKB-UniPathway"/>
</dbReference>
<dbReference type="Gene3D" id="1.10.1040.10">
    <property type="entry name" value="N-(1-d-carboxylethyl)-l-norvaline Dehydrogenase, domain 2"/>
    <property type="match status" value="1"/>
</dbReference>
<evidence type="ECO:0000256" key="7">
    <source>
        <dbReference type="ARBA" id="ARBA00023002"/>
    </source>
</evidence>
<feature type="domain" description="Ketopantoate reductase C-terminal" evidence="12">
    <location>
        <begin position="173"/>
        <end position="292"/>
    </location>
</feature>
<sequence length="293" mass="31985">MQPTWHILGPGAIGSLFACHLQRAGFPVVLIGRKASPSPTSILLQEGDHTQSFCFECDDGQRPITHLLITVKAHQTDAALRPLKHRLGADSLIVLMQNGMGAWETVQQYCPETVCLLATTTEGANRPAPGQVIHGGSGTTYVGALAPDLQACAHQLCAQWSGLGLNLQEDQAILRQLWQKLAINCAINPLTVMYDCPNGALLSNAEALATMEKVCKEVETVMTHALREPAADLFELAKTVATRTGHNRSSMLQDVTCGRETEIDYITGFLLREAKRFNLNCPQNQALYDQIKR</sequence>
<dbReference type="GO" id="GO:0050661">
    <property type="term" value="F:NADP binding"/>
    <property type="evidence" value="ECO:0007669"/>
    <property type="project" value="TreeGrafter"/>
</dbReference>
<reference evidence="14" key="1">
    <citation type="submission" date="2017-08" db="EMBL/GenBank/DDBJ databases">
        <title>Direct submision.</title>
        <authorList>
            <person name="Kim S.-J."/>
            <person name="Rhee S.-K."/>
        </authorList>
    </citation>
    <scope>NUCLEOTIDE SEQUENCE [LARGE SCALE GENOMIC DNA]</scope>
    <source>
        <strain evidence="14">GI5</strain>
    </source>
</reference>
<dbReference type="AlphaFoldDB" id="A0A2K9LPF8"/>
<dbReference type="Gene3D" id="3.40.50.720">
    <property type="entry name" value="NAD(P)-binding Rossmann-like Domain"/>
    <property type="match status" value="1"/>
</dbReference>
<accession>A0A2K9LPF8</accession>
<gene>
    <name evidence="13" type="ORF">Kalk_17605</name>
</gene>
<evidence type="ECO:0000256" key="4">
    <source>
        <dbReference type="ARBA" id="ARBA00019465"/>
    </source>
</evidence>
<dbReference type="OrthoDB" id="6530772at2"/>
<dbReference type="InterPro" id="IPR013332">
    <property type="entry name" value="KPR_N"/>
</dbReference>
<evidence type="ECO:0000259" key="12">
    <source>
        <dbReference type="Pfam" id="PF08546"/>
    </source>
</evidence>
<organism evidence="13 14">
    <name type="scientific">Ketobacter alkanivorans</name>
    <dbReference type="NCBI Taxonomy" id="1917421"/>
    <lineage>
        <taxon>Bacteria</taxon>
        <taxon>Pseudomonadati</taxon>
        <taxon>Pseudomonadota</taxon>
        <taxon>Gammaproteobacteria</taxon>
        <taxon>Pseudomonadales</taxon>
        <taxon>Ketobacteraceae</taxon>
        <taxon>Ketobacter</taxon>
    </lineage>
</organism>
<dbReference type="PANTHER" id="PTHR43765">
    <property type="entry name" value="2-DEHYDROPANTOATE 2-REDUCTASE-RELATED"/>
    <property type="match status" value="1"/>
</dbReference>
<evidence type="ECO:0000256" key="1">
    <source>
        <dbReference type="ARBA" id="ARBA00004994"/>
    </source>
</evidence>
<dbReference type="InterPro" id="IPR003710">
    <property type="entry name" value="ApbA"/>
</dbReference>
<evidence type="ECO:0000313" key="14">
    <source>
        <dbReference type="Proteomes" id="UP000235116"/>
    </source>
</evidence>
<comment type="catalytic activity">
    <reaction evidence="9 10">
        <text>(R)-pantoate + NADP(+) = 2-dehydropantoate + NADPH + H(+)</text>
        <dbReference type="Rhea" id="RHEA:16233"/>
        <dbReference type="ChEBI" id="CHEBI:11561"/>
        <dbReference type="ChEBI" id="CHEBI:15378"/>
        <dbReference type="ChEBI" id="CHEBI:15980"/>
        <dbReference type="ChEBI" id="CHEBI:57783"/>
        <dbReference type="ChEBI" id="CHEBI:58349"/>
        <dbReference type="EC" id="1.1.1.169"/>
    </reaction>
</comment>
<dbReference type="RefSeq" id="WP_101895502.1">
    <property type="nucleotide sequence ID" value="NZ_CP022684.1"/>
</dbReference>
<comment type="similarity">
    <text evidence="2 10">Belongs to the ketopantoate reductase family.</text>
</comment>
<comment type="pathway">
    <text evidence="1 10">Cofactor biosynthesis; (R)-pantothenate biosynthesis; (R)-pantoate from 3-methyl-2-oxobutanoate: step 2/2.</text>
</comment>
<dbReference type="InterPro" id="IPR013752">
    <property type="entry name" value="KPA_reductase"/>
</dbReference>